<dbReference type="Pfam" id="PF17922">
    <property type="entry name" value="TetR_C_17"/>
    <property type="match status" value="1"/>
</dbReference>
<evidence type="ECO:0000313" key="7">
    <source>
        <dbReference type="Proteomes" id="UP000736583"/>
    </source>
</evidence>
<organism evidence="6 7">
    <name type="scientific">Clostridium simiarum</name>
    <dbReference type="NCBI Taxonomy" id="2841506"/>
    <lineage>
        <taxon>Bacteria</taxon>
        <taxon>Bacillati</taxon>
        <taxon>Bacillota</taxon>
        <taxon>Clostridia</taxon>
        <taxon>Eubacteriales</taxon>
        <taxon>Clostridiaceae</taxon>
        <taxon>Clostridium</taxon>
    </lineage>
</organism>
<sequence>MPKISEKEKDLRKEKIIQHAFDLFAEKGYTETTMDDIVQSLGMSKGGIYNYFKSKEEMFLAIAESRFNKRHKVVSEFNGELYNKEKIIKYITWTLTGLFDDKTSKGARFTFEFWSVLSRNPEMREKSLNRYKLFYKDLSLIIKMGIDEGEFYEDTDIESICYIILATMDGIGFVSSVMSVSVTEKVIENYLDMVLRKLVKGYKNDTL</sequence>
<evidence type="ECO:0000256" key="4">
    <source>
        <dbReference type="PROSITE-ProRule" id="PRU00335"/>
    </source>
</evidence>
<feature type="DNA-binding region" description="H-T-H motif" evidence="4">
    <location>
        <begin position="33"/>
        <end position="52"/>
    </location>
</feature>
<proteinExistence type="predicted"/>
<evidence type="ECO:0000256" key="1">
    <source>
        <dbReference type="ARBA" id="ARBA00023015"/>
    </source>
</evidence>
<comment type="caution">
    <text evidence="6">The sequence shown here is derived from an EMBL/GenBank/DDBJ whole genome shotgun (WGS) entry which is preliminary data.</text>
</comment>
<protein>
    <submittedName>
        <fullName evidence="6">TetR/AcrR family transcriptional regulator</fullName>
    </submittedName>
</protein>
<keyword evidence="2 4" id="KW-0238">DNA-binding</keyword>
<feature type="domain" description="HTH tetR-type" evidence="5">
    <location>
        <begin position="10"/>
        <end position="70"/>
    </location>
</feature>
<gene>
    <name evidence="6" type="ORF">KQI89_10720</name>
</gene>
<keyword evidence="3" id="KW-0804">Transcription</keyword>
<dbReference type="PANTHER" id="PTHR47506:SF6">
    <property type="entry name" value="HTH-TYPE TRANSCRIPTIONAL REPRESSOR NEMR"/>
    <property type="match status" value="1"/>
</dbReference>
<keyword evidence="7" id="KW-1185">Reference proteome</keyword>
<reference evidence="6 7" key="1">
    <citation type="submission" date="2021-06" db="EMBL/GenBank/DDBJ databases">
        <authorList>
            <person name="Sun Q."/>
            <person name="Li D."/>
        </authorList>
    </citation>
    <scope>NUCLEOTIDE SEQUENCE [LARGE SCALE GENOMIC DNA]</scope>
    <source>
        <strain evidence="6 7">MSJ-4</strain>
    </source>
</reference>
<dbReference type="PANTHER" id="PTHR47506">
    <property type="entry name" value="TRANSCRIPTIONAL REGULATORY PROTEIN"/>
    <property type="match status" value="1"/>
</dbReference>
<keyword evidence="1" id="KW-0805">Transcription regulation</keyword>
<dbReference type="InterPro" id="IPR001647">
    <property type="entry name" value="HTH_TetR"/>
</dbReference>
<name>A0ABS6F2V6_9CLOT</name>
<evidence type="ECO:0000259" key="5">
    <source>
        <dbReference type="PROSITE" id="PS50977"/>
    </source>
</evidence>
<dbReference type="RefSeq" id="WP_216457068.1">
    <property type="nucleotide sequence ID" value="NZ_JAHLQL010000003.1"/>
</dbReference>
<dbReference type="PROSITE" id="PS50977">
    <property type="entry name" value="HTH_TETR_2"/>
    <property type="match status" value="1"/>
</dbReference>
<dbReference type="Proteomes" id="UP000736583">
    <property type="component" value="Unassembled WGS sequence"/>
</dbReference>
<dbReference type="EMBL" id="JAHLQL010000003">
    <property type="protein sequence ID" value="MBU5592235.1"/>
    <property type="molecule type" value="Genomic_DNA"/>
</dbReference>
<accession>A0ABS6F2V6</accession>
<dbReference type="InterPro" id="IPR041612">
    <property type="entry name" value="YfiR_C"/>
</dbReference>
<evidence type="ECO:0000256" key="3">
    <source>
        <dbReference type="ARBA" id="ARBA00023163"/>
    </source>
</evidence>
<evidence type="ECO:0000256" key="2">
    <source>
        <dbReference type="ARBA" id="ARBA00023125"/>
    </source>
</evidence>
<evidence type="ECO:0000313" key="6">
    <source>
        <dbReference type="EMBL" id="MBU5592235.1"/>
    </source>
</evidence>
<dbReference type="Pfam" id="PF00440">
    <property type="entry name" value="TetR_N"/>
    <property type="match status" value="1"/>
</dbReference>